<dbReference type="RefSeq" id="WP_086989206.1">
    <property type="nucleotide sequence ID" value="NZ_FJMZ01000019.1"/>
</dbReference>
<evidence type="ECO:0000313" key="3">
    <source>
        <dbReference type="Proteomes" id="UP000195947"/>
    </source>
</evidence>
<dbReference type="EMBL" id="FOQC01000061">
    <property type="protein sequence ID" value="SFI15093.1"/>
    <property type="molecule type" value="Genomic_DNA"/>
</dbReference>
<dbReference type="EMBL" id="FJMZ01000019">
    <property type="protein sequence ID" value="SBO15753.1"/>
    <property type="molecule type" value="Genomic_DNA"/>
</dbReference>
<reference evidence="2 4" key="2">
    <citation type="submission" date="2016-10" db="EMBL/GenBank/DDBJ databases">
        <authorList>
            <person name="Varghese N."/>
            <person name="Submissions S."/>
        </authorList>
    </citation>
    <scope>NUCLEOTIDE SEQUENCE [LARGE SCALE GENOMIC DNA]</scope>
    <source>
        <strain evidence="2 4">DSM 2094</strain>
    </source>
</reference>
<gene>
    <name evidence="2" type="ORF">SAMN04488507_10613</name>
    <name evidence="1" type="ORF">TFLO_1774</name>
</gene>
<dbReference type="AlphaFoldDB" id="A0AB38BL62"/>
<evidence type="ECO:0000313" key="2">
    <source>
        <dbReference type="EMBL" id="SFI15093.1"/>
    </source>
</evidence>
<keyword evidence="3" id="KW-1185">Reference proteome</keyword>
<dbReference type="Proteomes" id="UP000199686">
    <property type="component" value="Unassembled WGS sequence"/>
</dbReference>
<proteinExistence type="predicted"/>
<dbReference type="Proteomes" id="UP000195947">
    <property type="component" value="Unassembled WGS sequence"/>
</dbReference>
<evidence type="ECO:0000313" key="1">
    <source>
        <dbReference type="EMBL" id="SBO15753.1"/>
    </source>
</evidence>
<protein>
    <submittedName>
        <fullName evidence="2">Uncharacterized protein</fullName>
    </submittedName>
</protein>
<name>A0AB38BL62_9LACT</name>
<evidence type="ECO:0000313" key="4">
    <source>
        <dbReference type="Proteomes" id="UP000199686"/>
    </source>
</evidence>
<organism evidence="2 4">
    <name type="scientific">Trichococcus flocculiformis</name>
    <dbReference type="NCBI Taxonomy" id="82803"/>
    <lineage>
        <taxon>Bacteria</taxon>
        <taxon>Bacillati</taxon>
        <taxon>Bacillota</taxon>
        <taxon>Bacilli</taxon>
        <taxon>Lactobacillales</taxon>
        <taxon>Carnobacteriaceae</taxon>
        <taxon>Trichococcus</taxon>
    </lineage>
</organism>
<sequence>MKQYQYSDSEAEFNRVLKHQNDLLINMPSLSESIETTCDNINDSEALLKSLGYQINIPIKEVIPEEKPTIPLPAWEDILLDAEQDGIGTFDLQSLFTEEELKANEDYIEKLYLDFNELHKLDAIDYSICALAGIIAATVDILLVGIPHKTKDGLKSGPLSDYIRNSFDKKFPEEEMNKLANSKLSKVPYDAQDNRNTVEYVEGMSAYYHRLLSLGHDPILGFIVGVFDIMTGKMTTIDKSGKIVSQVIESYSDRKESDLFAALLKQLIHFKSDITTSMGLPAPMMAVFNLFQFGNIGDEHQTIAEIVQGMYYEGYDFIHFCSTSTSAMLIEVIVRSSYCIKRVNEGNTIRESIPFSTNREKNPKLATMLFVAHSIATGCNTGKVYFTKNPMAINYTQWIVFSKYFISQLNWVMYKKPTLREKYVSILLNNEFDTVFDEVETSWQSFSSEYTITMN</sequence>
<reference evidence="1 3" key="1">
    <citation type="submission" date="2016-02" db="EMBL/GenBank/DDBJ databases">
        <authorList>
            <person name="Strepis N."/>
        </authorList>
    </citation>
    <scope>NUCLEOTIDE SEQUENCE [LARGE SCALE GENOMIC DNA]</scope>
    <source>
        <strain evidence="1">Trichococcus flocculiformis</strain>
    </source>
</reference>
<accession>A0AB38BL62</accession>
<comment type="caution">
    <text evidence="2">The sequence shown here is derived from an EMBL/GenBank/DDBJ whole genome shotgun (WGS) entry which is preliminary data.</text>
</comment>